<accession>A0A6N7VC89</accession>
<name>A0A6N7VC89_9FIRM</name>
<evidence type="ECO:0000313" key="2">
    <source>
        <dbReference type="Proteomes" id="UP000434241"/>
    </source>
</evidence>
<dbReference type="PANTHER" id="PTHR12526">
    <property type="entry name" value="GLYCOSYLTRANSFERASE"/>
    <property type="match status" value="1"/>
</dbReference>
<gene>
    <name evidence="1" type="ORF">FYJ55_00035</name>
</gene>
<reference evidence="1 2" key="1">
    <citation type="submission" date="2019-08" db="EMBL/GenBank/DDBJ databases">
        <title>In-depth cultivation of the pig gut microbiome towards novel bacterial diversity and tailored functional studies.</title>
        <authorList>
            <person name="Wylensek D."/>
            <person name="Hitch T.C.A."/>
            <person name="Clavel T."/>
        </authorList>
    </citation>
    <scope>NUCLEOTIDE SEQUENCE [LARGE SCALE GENOMIC DNA]</scope>
    <source>
        <strain evidence="1 2">LKV-472-APC-3</strain>
    </source>
</reference>
<protein>
    <submittedName>
        <fullName evidence="1">Glycosyltransferase</fullName>
    </submittedName>
</protein>
<dbReference type="RefSeq" id="WP_154555093.1">
    <property type="nucleotide sequence ID" value="NZ_VUMR01000001.1"/>
</dbReference>
<dbReference type="EMBL" id="VUMR01000001">
    <property type="protein sequence ID" value="MSS55337.1"/>
    <property type="molecule type" value="Genomic_DNA"/>
</dbReference>
<comment type="caution">
    <text evidence="1">The sequence shown here is derived from an EMBL/GenBank/DDBJ whole genome shotgun (WGS) entry which is preliminary data.</text>
</comment>
<dbReference type="AlphaFoldDB" id="A0A6N7VC89"/>
<dbReference type="Gene3D" id="3.40.50.2000">
    <property type="entry name" value="Glycogen Phosphorylase B"/>
    <property type="match status" value="2"/>
</dbReference>
<dbReference type="SUPFAM" id="SSF53756">
    <property type="entry name" value="UDP-Glycosyltransferase/glycogen phosphorylase"/>
    <property type="match status" value="1"/>
</dbReference>
<evidence type="ECO:0000313" key="1">
    <source>
        <dbReference type="EMBL" id="MSS55337.1"/>
    </source>
</evidence>
<dbReference type="CDD" id="cd03801">
    <property type="entry name" value="GT4_PimA-like"/>
    <property type="match status" value="1"/>
</dbReference>
<dbReference type="Proteomes" id="UP000434241">
    <property type="component" value="Unassembled WGS sequence"/>
</dbReference>
<proteinExistence type="predicted"/>
<keyword evidence="1" id="KW-0808">Transferase</keyword>
<sequence>MKILWITLESILPANTGGRIGVYKRLEQISKTEDIYLFYPYDNDNELTYVEELKKYCKEVHAYSRNKNKISGILKLWKYPFTVSSRVISEMENDLKKCIDDNHIDVINVDFPHMCACLEKLNCDIPIVLNEHNIEWKVYRTIAKSHKNVLNKLAYFVDSYRLKHYERNLFKKHKFSRVTFVSSKDMKFMIDNGIINHKQAVLIPVGADKHEIKHSTHKGINIVFVGKMSYGPNIEAVTWFSKEVMPKLLKDEGLSNLTFYIVGKDPVDEVKNLESDHVVVTGMVDDVSEYYNNADLVVLPLKNGGGVKVKLLEAISFKKPIVSTSVGVEGTYYANHLIPVADDSNGFAKYCVDILNGTKSYPESEVYNYFELNYTWNKIGDKYLTLFNEIFKFKNL</sequence>
<organism evidence="1 2">
    <name type="scientific">Holdemanella porci</name>
    <dbReference type="NCBI Taxonomy" id="2652276"/>
    <lineage>
        <taxon>Bacteria</taxon>
        <taxon>Bacillati</taxon>
        <taxon>Bacillota</taxon>
        <taxon>Erysipelotrichia</taxon>
        <taxon>Erysipelotrichales</taxon>
        <taxon>Erysipelotrichaceae</taxon>
        <taxon>Holdemanella</taxon>
    </lineage>
</organism>
<keyword evidence="2" id="KW-1185">Reference proteome</keyword>
<dbReference type="Pfam" id="PF13692">
    <property type="entry name" value="Glyco_trans_1_4"/>
    <property type="match status" value="1"/>
</dbReference>
<dbReference type="GeneID" id="93159842"/>
<dbReference type="GO" id="GO:0016740">
    <property type="term" value="F:transferase activity"/>
    <property type="evidence" value="ECO:0007669"/>
    <property type="project" value="UniProtKB-KW"/>
</dbReference>